<evidence type="ECO:0000259" key="7">
    <source>
        <dbReference type="Pfam" id="PF00150"/>
    </source>
</evidence>
<dbReference type="InterPro" id="IPR013780">
    <property type="entry name" value="Glyco_hydro_b"/>
</dbReference>
<dbReference type="Pfam" id="PF18564">
    <property type="entry name" value="Glyco_hydro_5_C"/>
    <property type="match status" value="1"/>
</dbReference>
<dbReference type="Proteomes" id="UP000315377">
    <property type="component" value="Chromosome"/>
</dbReference>
<feature type="domain" description="Glycoside hydrolase family 5" evidence="7">
    <location>
        <begin position="26"/>
        <end position="403"/>
    </location>
</feature>
<dbReference type="Gene3D" id="3.20.20.80">
    <property type="entry name" value="Glycosidases"/>
    <property type="match status" value="1"/>
</dbReference>
<reference evidence="9 12" key="2">
    <citation type="submission" date="2022-05" db="EMBL/GenBank/DDBJ databases">
        <title>Genome Sequencing of Bee-Associated Microbes.</title>
        <authorList>
            <person name="Dunlap C."/>
        </authorList>
    </citation>
    <scope>NUCLEOTIDE SEQUENCE [LARGE SCALE GENOMIC DNA]</scope>
    <source>
        <strain evidence="9 12">NRRL B-14613</strain>
    </source>
</reference>
<dbReference type="GO" id="GO:0004553">
    <property type="term" value="F:hydrolase activity, hydrolyzing O-glycosyl compounds"/>
    <property type="evidence" value="ECO:0007669"/>
    <property type="project" value="InterPro"/>
</dbReference>
<keyword evidence="3" id="KW-0136">Cellulose degradation</keyword>
<dbReference type="InterPro" id="IPR017853">
    <property type="entry name" value="GH"/>
</dbReference>
<dbReference type="Pfam" id="PF00150">
    <property type="entry name" value="Cellulase"/>
    <property type="match status" value="1"/>
</dbReference>
<evidence type="ECO:0000313" key="10">
    <source>
        <dbReference type="EMBL" id="QDM45840.1"/>
    </source>
</evidence>
<dbReference type="SUPFAM" id="SSF51445">
    <property type="entry name" value="(Trans)glycosidases"/>
    <property type="match status" value="1"/>
</dbReference>
<evidence type="ECO:0000256" key="5">
    <source>
        <dbReference type="ARBA" id="ARBA00023326"/>
    </source>
</evidence>
<evidence type="ECO:0000259" key="8">
    <source>
        <dbReference type="Pfam" id="PF18564"/>
    </source>
</evidence>
<evidence type="ECO:0000256" key="6">
    <source>
        <dbReference type="RuleBase" id="RU361153"/>
    </source>
</evidence>
<dbReference type="Proteomes" id="UP001209276">
    <property type="component" value="Unassembled WGS sequence"/>
</dbReference>
<dbReference type="EMBL" id="CP041405">
    <property type="protein sequence ID" value="QDM45840.1"/>
    <property type="molecule type" value="Genomic_DNA"/>
</dbReference>
<dbReference type="GeneID" id="76998620"/>
<dbReference type="GO" id="GO:0030245">
    <property type="term" value="P:cellulose catabolic process"/>
    <property type="evidence" value="ECO:0007669"/>
    <property type="project" value="UniProtKB-KW"/>
</dbReference>
<dbReference type="InterPro" id="IPR001547">
    <property type="entry name" value="Glyco_hydro_5"/>
</dbReference>
<dbReference type="AlphaFoldDB" id="A0AAP9DXP7"/>
<comment type="similarity">
    <text evidence="1 6">Belongs to the glycosyl hydrolase 5 (cellulase A) family.</text>
</comment>
<dbReference type="GO" id="GO:0016042">
    <property type="term" value="P:lipid catabolic process"/>
    <property type="evidence" value="ECO:0007669"/>
    <property type="project" value="UniProtKB-ARBA"/>
</dbReference>
<keyword evidence="5" id="KW-0119">Carbohydrate metabolism</keyword>
<feature type="domain" description="Glycoside hydrolase family 5 C-terminal" evidence="8">
    <location>
        <begin position="416"/>
        <end position="470"/>
    </location>
</feature>
<dbReference type="InterPro" id="IPR052066">
    <property type="entry name" value="Glycosphingolipid_Hydrolases"/>
</dbReference>
<evidence type="ECO:0000256" key="1">
    <source>
        <dbReference type="ARBA" id="ARBA00005641"/>
    </source>
</evidence>
<keyword evidence="2 6" id="KW-0378">Hydrolase</keyword>
<accession>A0AAP9DXP7</accession>
<dbReference type="EMBL" id="JAMDMM010000009">
    <property type="protein sequence ID" value="MCY9606096.1"/>
    <property type="molecule type" value="Genomic_DNA"/>
</dbReference>
<dbReference type="PANTHER" id="PTHR31308:SF3">
    <property type="entry name" value="ENDOGLYCOCERAMIDASE"/>
    <property type="match status" value="1"/>
</dbReference>
<name>A0AAP9DXP7_PANTH</name>
<keyword evidence="12" id="KW-1185">Reference proteome</keyword>
<evidence type="ECO:0000256" key="2">
    <source>
        <dbReference type="ARBA" id="ARBA00022801"/>
    </source>
</evidence>
<evidence type="ECO:0000313" key="12">
    <source>
        <dbReference type="Proteomes" id="UP001209276"/>
    </source>
</evidence>
<evidence type="ECO:0000256" key="4">
    <source>
        <dbReference type="ARBA" id="ARBA00023295"/>
    </source>
</evidence>
<gene>
    <name evidence="10" type="ORF">FLT43_21925</name>
    <name evidence="9" type="ORF">M5W83_02835</name>
</gene>
<dbReference type="PROSITE" id="PS00659">
    <property type="entry name" value="GLYCOSYL_HYDROL_F5"/>
    <property type="match status" value="1"/>
</dbReference>
<dbReference type="Gene3D" id="2.60.40.1180">
    <property type="entry name" value="Golgi alpha-mannosidase II"/>
    <property type="match status" value="1"/>
</dbReference>
<dbReference type="RefSeq" id="WP_087443217.1">
    <property type="nucleotide sequence ID" value="NZ_CABMNB010000030.1"/>
</dbReference>
<keyword evidence="4 6" id="KW-0326">Glycosidase</keyword>
<organism evidence="10 11">
    <name type="scientific">Paenibacillus thiaminolyticus</name>
    <name type="common">Bacillus thiaminolyticus</name>
    <dbReference type="NCBI Taxonomy" id="49283"/>
    <lineage>
        <taxon>Bacteria</taxon>
        <taxon>Bacillati</taxon>
        <taxon>Bacillota</taxon>
        <taxon>Bacilli</taxon>
        <taxon>Bacillales</taxon>
        <taxon>Paenibacillaceae</taxon>
        <taxon>Paenibacillus</taxon>
    </lineage>
</organism>
<dbReference type="InterPro" id="IPR018087">
    <property type="entry name" value="Glyco_hydro_5_CS"/>
</dbReference>
<dbReference type="GO" id="GO:1901136">
    <property type="term" value="P:carbohydrate derivative catabolic process"/>
    <property type="evidence" value="ECO:0007669"/>
    <property type="project" value="UniProtKB-ARBA"/>
</dbReference>
<dbReference type="InterPro" id="IPR041036">
    <property type="entry name" value="GH5_C"/>
</dbReference>
<evidence type="ECO:0000313" key="9">
    <source>
        <dbReference type="EMBL" id="MCY9606096.1"/>
    </source>
</evidence>
<reference evidence="10 11" key="1">
    <citation type="submission" date="2019-07" db="EMBL/GenBank/DDBJ databases">
        <title>Paenibacillus thiaminolyticus NRRL B-4156.</title>
        <authorList>
            <person name="Hehnly C."/>
            <person name="Zhang L."/>
        </authorList>
    </citation>
    <scope>NUCLEOTIDE SEQUENCE [LARGE SCALE GENOMIC DNA]</scope>
    <source>
        <strain evidence="10 11">NRRL B-4156</strain>
    </source>
</reference>
<evidence type="ECO:0000313" key="11">
    <source>
        <dbReference type="Proteomes" id="UP000315377"/>
    </source>
</evidence>
<proteinExistence type="inferred from homology"/>
<protein>
    <submittedName>
        <fullName evidence="10">Cellulase family glycosylhydrolase</fullName>
    </submittedName>
</protein>
<keyword evidence="5" id="KW-0624">Polysaccharide degradation</keyword>
<dbReference type="PANTHER" id="PTHR31308">
    <property type="match status" value="1"/>
</dbReference>
<evidence type="ECO:0000256" key="3">
    <source>
        <dbReference type="ARBA" id="ARBA00023001"/>
    </source>
</evidence>
<sequence length="510" mass="57418">MEQSGHFGESGLGLRVRGTRFIDDAGRQVLLHGVNMVCKEESRHWVGGWSDEDFARLRRWGLNVIRLGMNWNALEPEPGVYDDEYVEGQRRLIRLAHQHQIRVFLDMHQDLYSTLFGNGAPAWATFTDGELYEPGQVWSDAYLFNKAVQKAFDHFWRNTPASDGIGIQDHFAQAWGHLARKLHTEPNVIGYDLINEPFIGSGAEQAMAWILAKYAELYAARYGETDPEEMLAAWMEPERKQAALRLLEDVELFRQVVDAPSPVLQAFEATALSALYRKAAAAIRETDAHGLLFLETNYFSNLGTRSMIEPVIGLAGIRDEQQVYAPHAYDLVTDTELAHTANDARLELILTRHEETRQRLEMPLLVGEWGAFYGSPDTGHVSLHIQRLLEKLLCSDTYWDYTPDMDRSPSFLGVRRGYPMAVAGALKQYRFEHALGSFSMRWEEAGESKAATIIYLPAIRHVASGTVTLEPEGEGYTIQPIEGSPAGYMIIPPVRQGNRSLIIAGKQPEG</sequence>